<reference evidence="2" key="1">
    <citation type="journal article" date="2019" name="Int. J. Syst. Evol. Microbiol.">
        <title>The Global Catalogue of Microorganisms (GCM) 10K type strain sequencing project: providing services to taxonomists for standard genome sequencing and annotation.</title>
        <authorList>
            <consortium name="The Broad Institute Genomics Platform"/>
            <consortium name="The Broad Institute Genome Sequencing Center for Infectious Disease"/>
            <person name="Wu L."/>
            <person name="Ma J."/>
        </authorList>
    </citation>
    <scope>NUCLEOTIDE SEQUENCE [LARGE SCALE GENOMIC DNA]</scope>
    <source>
        <strain evidence="2">CCUG 60022</strain>
    </source>
</reference>
<protein>
    <submittedName>
        <fullName evidence="1">Cell division protein FtsQ/DivIB</fullName>
    </submittedName>
</protein>
<dbReference type="EMBL" id="JBHTIC010000002">
    <property type="protein sequence ID" value="MFD0760770.1"/>
    <property type="molecule type" value="Genomic_DNA"/>
</dbReference>
<gene>
    <name evidence="1" type="ORF">ACFQZW_01605</name>
</gene>
<keyword evidence="1" id="KW-0131">Cell cycle</keyword>
<keyword evidence="1" id="KW-0132">Cell division</keyword>
<proteinExistence type="predicted"/>
<comment type="caution">
    <text evidence="1">The sequence shown here is derived from an EMBL/GenBank/DDBJ whole genome shotgun (WGS) entry which is preliminary data.</text>
</comment>
<sequence>MKINWDYIKGFLLLFLVVFLYSFSSQKNSIKKVQDIVVEFEEGDNLFMNHQMVNKLLIQNSTTIKNQAKSVIDLHKLETNVLLHPMVEEAAVFLTINGVLKTKIKQRTPIARIVTETGSYYIDKQSKKMPLSTNHSARVLLVSGDIVEQDVHEIYDLVTAILKDEFLKKQIIGIQKMKNQEYVLITRIGDQEIFIGKAKNLKQKFKNLNSFYSKAMTDKTIDSYSVINLKYNNQVVCTKK</sequence>
<keyword evidence="2" id="KW-1185">Reference proteome</keyword>
<evidence type="ECO:0000313" key="2">
    <source>
        <dbReference type="Proteomes" id="UP001597032"/>
    </source>
</evidence>
<dbReference type="Proteomes" id="UP001597032">
    <property type="component" value="Unassembled WGS sequence"/>
</dbReference>
<accession>A0ABW2Z2Z6</accession>
<organism evidence="1 2">
    <name type="scientific">Lutibacter aestuarii</name>
    <dbReference type="NCBI Taxonomy" id="861111"/>
    <lineage>
        <taxon>Bacteria</taxon>
        <taxon>Pseudomonadati</taxon>
        <taxon>Bacteroidota</taxon>
        <taxon>Flavobacteriia</taxon>
        <taxon>Flavobacteriales</taxon>
        <taxon>Flavobacteriaceae</taxon>
        <taxon>Lutibacter</taxon>
    </lineage>
</organism>
<dbReference type="GO" id="GO:0051301">
    <property type="term" value="P:cell division"/>
    <property type="evidence" value="ECO:0007669"/>
    <property type="project" value="UniProtKB-KW"/>
</dbReference>
<dbReference type="RefSeq" id="WP_386781350.1">
    <property type="nucleotide sequence ID" value="NZ_JBHTIC010000002.1"/>
</dbReference>
<evidence type="ECO:0000313" key="1">
    <source>
        <dbReference type="EMBL" id="MFD0760770.1"/>
    </source>
</evidence>
<name>A0ABW2Z2Z6_9FLAO</name>